<feature type="transmembrane region" description="Helical" evidence="7">
    <location>
        <begin position="732"/>
        <end position="754"/>
    </location>
</feature>
<feature type="transmembrane region" description="Helical" evidence="7">
    <location>
        <begin position="766"/>
        <end position="783"/>
    </location>
</feature>
<evidence type="ECO:0000256" key="6">
    <source>
        <dbReference type="SAM" id="MobiDB-lite"/>
    </source>
</evidence>
<dbReference type="Pfam" id="PF00347">
    <property type="entry name" value="Ribosomal_L6"/>
    <property type="match status" value="2"/>
</dbReference>
<dbReference type="Proteomes" id="UP000239649">
    <property type="component" value="Unassembled WGS sequence"/>
</dbReference>
<evidence type="ECO:0000256" key="3">
    <source>
        <dbReference type="ARBA" id="ARBA00009356"/>
    </source>
</evidence>
<dbReference type="PROSITE" id="PS00700">
    <property type="entry name" value="RIBOSOMAL_L6_2"/>
    <property type="match status" value="1"/>
</dbReference>
<feature type="region of interest" description="Disordered" evidence="6">
    <location>
        <begin position="982"/>
        <end position="1021"/>
    </location>
</feature>
<dbReference type="GO" id="GO:0003735">
    <property type="term" value="F:structural constituent of ribosome"/>
    <property type="evidence" value="ECO:0007669"/>
    <property type="project" value="InterPro"/>
</dbReference>
<dbReference type="FunFam" id="3.90.930.12:FF:000004">
    <property type="entry name" value="60S ribosomal protein L9"/>
    <property type="match status" value="1"/>
</dbReference>
<feature type="domain" description="EF-hand" evidence="8">
    <location>
        <begin position="1298"/>
        <end position="1333"/>
    </location>
</feature>
<dbReference type="GO" id="GO:0005840">
    <property type="term" value="C:ribosome"/>
    <property type="evidence" value="ECO:0007669"/>
    <property type="project" value="UniProtKB-KW"/>
</dbReference>
<comment type="similarity">
    <text evidence="2">Belongs to the MscS (TC 1.A.23) family.</text>
</comment>
<evidence type="ECO:0000256" key="5">
    <source>
        <dbReference type="ARBA" id="ARBA00023274"/>
    </source>
</evidence>
<gene>
    <name evidence="9" type="primary">g363</name>
    <name evidence="9" type="ORF">C2E20_0363</name>
</gene>
<dbReference type="OrthoDB" id="544685at2759"/>
<feature type="transmembrane region" description="Helical" evidence="7">
    <location>
        <begin position="1354"/>
        <end position="1373"/>
    </location>
</feature>
<dbReference type="PANTHER" id="PTHR31618">
    <property type="entry name" value="MECHANOSENSITIVE ION CHANNEL PROTEIN 5"/>
    <property type="match status" value="1"/>
</dbReference>
<feature type="compositionally biased region" description="Pro residues" evidence="6">
    <location>
        <begin position="495"/>
        <end position="507"/>
    </location>
</feature>
<comment type="subcellular location">
    <subcellularLocation>
        <location evidence="1">Membrane</location>
        <topology evidence="1">Multi-pass membrane protein</topology>
    </subcellularLocation>
</comment>
<keyword evidence="4" id="KW-0689">Ribosomal protein</keyword>
<proteinExistence type="inferred from homology"/>
<feature type="region of interest" description="Disordered" evidence="6">
    <location>
        <begin position="664"/>
        <end position="715"/>
    </location>
</feature>
<feature type="region of interest" description="Disordered" evidence="6">
    <location>
        <begin position="1153"/>
        <end position="1226"/>
    </location>
</feature>
<dbReference type="SUPFAM" id="SSF56053">
    <property type="entry name" value="Ribosomal protein L6"/>
    <property type="match status" value="2"/>
</dbReference>
<evidence type="ECO:0000313" key="9">
    <source>
        <dbReference type="EMBL" id="PSC76898.1"/>
    </source>
</evidence>
<dbReference type="SMART" id="SM00054">
    <property type="entry name" value="EFh"/>
    <property type="match status" value="1"/>
</dbReference>
<keyword evidence="7" id="KW-0472">Membrane</keyword>
<comment type="caution">
    <text evidence="9">The sequence shown here is derived from an EMBL/GenBank/DDBJ whole genome shotgun (WGS) entry which is preliminary data.</text>
</comment>
<feature type="transmembrane region" description="Helical" evidence="7">
    <location>
        <begin position="850"/>
        <end position="871"/>
    </location>
</feature>
<evidence type="ECO:0000313" key="10">
    <source>
        <dbReference type="Proteomes" id="UP000239649"/>
    </source>
</evidence>
<dbReference type="PANTHER" id="PTHR31618:SF1">
    <property type="entry name" value="EF-HAND DOMAIN-CONTAINING PROTEIN"/>
    <property type="match status" value="1"/>
</dbReference>
<feature type="transmembrane region" description="Helical" evidence="7">
    <location>
        <begin position="1379"/>
        <end position="1397"/>
    </location>
</feature>
<dbReference type="InterPro" id="IPR016688">
    <property type="entry name" value="MscS-like_plants/fungi"/>
</dbReference>
<feature type="region of interest" description="Disordered" evidence="6">
    <location>
        <begin position="492"/>
        <end position="527"/>
    </location>
</feature>
<dbReference type="GO" id="GO:0005886">
    <property type="term" value="C:plasma membrane"/>
    <property type="evidence" value="ECO:0007669"/>
    <property type="project" value="TreeGrafter"/>
</dbReference>
<keyword evidence="7" id="KW-0812">Transmembrane</keyword>
<evidence type="ECO:0000256" key="2">
    <source>
        <dbReference type="ARBA" id="ARBA00008017"/>
    </source>
</evidence>
<evidence type="ECO:0000259" key="8">
    <source>
        <dbReference type="PROSITE" id="PS50222"/>
    </source>
</evidence>
<sequence>MTSKAEATFVCKSFGSNLLPAEAPQVGVVTNLKKKNGDALFTLTFNDATLRDPKSGKGAVLSVEKPLGGGVKGTLAYNIGAGDTIATVSIDKKLNGSDLTLKASYQAKGDVLTLQETWKFDKQNKLVGTYNFAKEEAVFKYEHTRGSLKLGGDYSFKTEKPTLSLEKKQGKNTLTAVYGPKDEAAMLSWQYKPFKVVVAGKAGKGGVNSVNAKLVLTREFELPPAASWIVEECESCGKMKQLIAQRTLAIPDGVQIEVKARKVRVKGPRGVLQRDFKHLAVDMFLTEEEGQKVLKVDCHFGKRKALASIRTCTSHVQNMITGVTKGYEYKMRLVYAHFPININIENKGTKVEIRNFLGEKIVRVVDMLPGVACERSAAVKDELILTGNDIELVSRSTALIHQVCLVKKKDIRKFLDGIYLSERGTLVKADDRYALWSAAPLLEGSAKRGSGAGVSFFERNDMDGPENEVIAAALAATTSAGQERPASIRRAATAPLPPPPVGRPPRQPSLVQRQPGTPTASPALASYVSEPPSTLTMLKTYALEFQQGQAAAAAAGTAEQDGEPYGPELPALPAAAKQQVLERPPHFQVAAVLGSPRRRTTEAGGAAVPRPRLRSSIGWVTSNSPSSGAESTVLEHRVAGDLIMPAPGGQRGGRASDDMRRRLQMRTSQQSGGPGSPSPVKGPGGAANGTQHSPLKGGEAGGGGDSQAGEGDDLESLDYDASSKPWYKRRSFWVVAGPLLVSLVFIIAGTLYITLGKGKKLNEFEIWRLCFFLAGLPIIWWIGRGVMEAAVWGVEKTMFTWHNALYYACAVRRPMANLIRAALTTGWWALMLTTDFNGTMNSELLKWYNIVLKLLGCATLFMTAQLLKVLFAKMLSSKFNQAAHYAKMHLALKREYLLHMLLQPRQRYTQLEELEGEEYEEGGDGGDDGGLAPRQLSMRAPRKQSSLGAFFSRTSRSAPDLQITKNRNRSFKDKMLFWRSSQKDLHPIDEDEEAEEGQELEERSAGGVGADCGALGKPGQLPPDAVALEIGADSSMEQGTITPESPLLHQRTSSSAGMSAAATAAVAGPAALPRLHGTPGVPKLSIATKLERHRSDALEAMGLQKHGSLTPRSDAHPGSGAHTPGSRRHSFEREHSDAARGLPPVWVPHASSNAAGSVSGLSREPSVVAAPAMSRGRPSHGIRRSASMQSRGAAASAATSPAKRPSTPPRRMMSGGSLSGRSDGDSQKMMALKMSKMEKYIRKHALEVTFKDALSRTERSERVTTELEAKRLGFYLFHNIKADFNRDHVTLEDLEGFTTEKDAKAAMDMLDGDGNGMVNVQECCAAIATMFVERSNLAASLKDARTIVGKLETVIGVVLHTINFFLFLIIFNVDVMKTWTAFASLILSLSFVFGNSIRTTYENVVFLFLVHPYDIGDTLFLDNDQVRVDEIHLSFTVLKNSSNGRLWYPNEKVRVAPFINLTNSGNKGESFKVQVDLNTSAAVIEALHRAGEEVVRANPKEFNGTLSVNVKEGAGPMKVQLSVYWEYTHSGADGGRTGRNRTKMITALSAALDKAGARYTWPATADGSQVSQARGFATLGGREDGGVPSAQGATAAADNSAAAAGASLNITTMM</sequence>
<dbReference type="GO" id="GO:1990904">
    <property type="term" value="C:ribonucleoprotein complex"/>
    <property type="evidence" value="ECO:0007669"/>
    <property type="project" value="UniProtKB-KW"/>
</dbReference>
<feature type="compositionally biased region" description="Polar residues" evidence="6">
    <location>
        <begin position="509"/>
        <end position="520"/>
    </location>
</feature>
<dbReference type="InterPro" id="IPR010920">
    <property type="entry name" value="LSM_dom_sf"/>
</dbReference>
<name>A0A2P6VS20_9CHLO</name>
<dbReference type="PROSITE" id="PS50222">
    <property type="entry name" value="EF_HAND_2"/>
    <property type="match status" value="1"/>
</dbReference>
<keyword evidence="5" id="KW-0687">Ribonucleoprotein</keyword>
<keyword evidence="7" id="KW-1133">Transmembrane helix</keyword>
<dbReference type="Gene3D" id="3.90.930.12">
    <property type="entry name" value="Ribosomal protein L6, alpha-beta domain"/>
    <property type="match status" value="2"/>
</dbReference>
<dbReference type="GO" id="GO:0006412">
    <property type="term" value="P:translation"/>
    <property type="evidence" value="ECO:0007669"/>
    <property type="project" value="InterPro"/>
</dbReference>
<reference evidence="9 10" key="1">
    <citation type="journal article" date="2018" name="Plant J.">
        <title>Genome sequences of Chlorella sorokiniana UTEX 1602 and Micractinium conductrix SAG 241.80: implications to maltose excretion by a green alga.</title>
        <authorList>
            <person name="Arriola M.B."/>
            <person name="Velmurugan N."/>
            <person name="Zhang Y."/>
            <person name="Plunkett M.H."/>
            <person name="Hondzo H."/>
            <person name="Barney B.M."/>
        </authorList>
    </citation>
    <scope>NUCLEOTIDE SEQUENCE [LARGE SCALE GENOMIC DNA]</scope>
    <source>
        <strain evidence="9 10">SAG 241.80</strain>
    </source>
</reference>
<dbReference type="GO" id="GO:0005509">
    <property type="term" value="F:calcium ion binding"/>
    <property type="evidence" value="ECO:0007669"/>
    <property type="project" value="InterPro"/>
</dbReference>
<dbReference type="GO" id="GO:0006820">
    <property type="term" value="P:monoatomic anion transport"/>
    <property type="evidence" value="ECO:0007669"/>
    <property type="project" value="TreeGrafter"/>
</dbReference>
<evidence type="ECO:0000256" key="7">
    <source>
        <dbReference type="SAM" id="Phobius"/>
    </source>
</evidence>
<dbReference type="InterPro" id="IPR036789">
    <property type="entry name" value="Ribosomal_uL6-like_a/b-dom_sf"/>
</dbReference>
<dbReference type="InterPro" id="IPR002359">
    <property type="entry name" value="Ribosomal_uL6_CS2"/>
</dbReference>
<dbReference type="STRING" id="554055.A0A2P6VS20"/>
<dbReference type="EMBL" id="LHPF02000001">
    <property type="protein sequence ID" value="PSC76898.1"/>
    <property type="molecule type" value="Genomic_DNA"/>
</dbReference>
<dbReference type="InterPro" id="IPR002048">
    <property type="entry name" value="EF_hand_dom"/>
</dbReference>
<keyword evidence="10" id="KW-1185">Reference proteome</keyword>
<protein>
    <submittedName>
        <fullName evidence="9">60S ribosomal L9</fullName>
    </submittedName>
</protein>
<dbReference type="SUPFAM" id="SSF50182">
    <property type="entry name" value="Sm-like ribonucleoproteins"/>
    <property type="match status" value="1"/>
</dbReference>
<evidence type="ECO:0000256" key="4">
    <source>
        <dbReference type="ARBA" id="ARBA00022980"/>
    </source>
</evidence>
<dbReference type="InterPro" id="IPR020040">
    <property type="entry name" value="Ribosomal_uL6_a/b-dom"/>
</dbReference>
<dbReference type="GO" id="GO:0008381">
    <property type="term" value="F:mechanosensitive monoatomic ion channel activity"/>
    <property type="evidence" value="ECO:0007669"/>
    <property type="project" value="TreeGrafter"/>
</dbReference>
<comment type="similarity">
    <text evidence="3">Belongs to the universal ribosomal protein uL6 family.</text>
</comment>
<feature type="region of interest" description="Disordered" evidence="6">
    <location>
        <begin position="1103"/>
        <end position="1136"/>
    </location>
</feature>
<feature type="compositionally biased region" description="Low complexity" evidence="6">
    <location>
        <begin position="1184"/>
        <end position="1221"/>
    </location>
</feature>
<accession>A0A2P6VS20</accession>
<organism evidence="9 10">
    <name type="scientific">Micractinium conductrix</name>
    <dbReference type="NCBI Taxonomy" id="554055"/>
    <lineage>
        <taxon>Eukaryota</taxon>
        <taxon>Viridiplantae</taxon>
        <taxon>Chlorophyta</taxon>
        <taxon>core chlorophytes</taxon>
        <taxon>Trebouxiophyceae</taxon>
        <taxon>Chlorellales</taxon>
        <taxon>Chlorellaceae</taxon>
        <taxon>Chlorella clade</taxon>
        <taxon>Micractinium</taxon>
    </lineage>
</organism>
<feature type="compositionally biased region" description="Acidic residues" evidence="6">
    <location>
        <begin position="989"/>
        <end position="999"/>
    </location>
</feature>
<dbReference type="FunFam" id="3.90.930.12:FF:000003">
    <property type="entry name" value="60S ribosomal protein L9"/>
    <property type="match status" value="1"/>
</dbReference>
<evidence type="ECO:0000256" key="1">
    <source>
        <dbReference type="ARBA" id="ARBA00004141"/>
    </source>
</evidence>
<dbReference type="GO" id="GO:0019843">
    <property type="term" value="F:rRNA binding"/>
    <property type="evidence" value="ECO:0007669"/>
    <property type="project" value="InterPro"/>
</dbReference>